<evidence type="ECO:0000313" key="4">
    <source>
        <dbReference type="Proteomes" id="UP000027931"/>
    </source>
</evidence>
<dbReference type="RefSeq" id="WP_038085419.1">
    <property type="nucleotide sequence ID" value="NZ_JMIR01000005.1"/>
</dbReference>
<reference evidence="3 4" key="1">
    <citation type="journal article" date="2013" name="Int. J. Syst. Evol. Microbiol.">
        <title>Tumebacillus flagellatus sp. nov., an alpha-amylase/pullulanase-producing bacterium isolated from cassava wastewater.</title>
        <authorList>
            <person name="Wang Q."/>
            <person name="Xie N."/>
            <person name="Qin Y."/>
            <person name="Shen N."/>
            <person name="Zhu J."/>
            <person name="Mi H."/>
            <person name="Huang R."/>
        </authorList>
    </citation>
    <scope>NUCLEOTIDE SEQUENCE [LARGE SCALE GENOMIC DNA]</scope>
    <source>
        <strain evidence="3 4">GST4</strain>
    </source>
</reference>
<dbReference type="STRING" id="1157490.EL26_05890"/>
<feature type="chain" id="PRO_5001698797" description="Peptidase C1A papain C-terminal domain-containing protein" evidence="1">
    <location>
        <begin position="24"/>
        <end position="303"/>
    </location>
</feature>
<sequence>MKKQALVAMAAIPALLFAVSAHAADAQQSSQTSQAVLHPLGLKFTPLGANVPKMNATEASLASKPVTATPASFVLTNIPPVGDQGQQGSCVAWSTAYYQKSFGHGLTTSYSSSNEYSPSFVYNQLNGGVDGGLYPVDAYNLLVSKGDTTLSKMAYNQYDYTTQPNSTQLADAALHKNLGSTNIFQGAGKGNATAQQAVKNALVGTSGDQRLVGIAIPVYPEWDNAQANDTYVVDAHKSGEKSRGGHMVTIVGYDDNKVYNGYTGAFKVVNQWGTSWGNKGYTWISYDMFSKEVQEAWYMNTNN</sequence>
<dbReference type="InterPro" id="IPR038765">
    <property type="entry name" value="Papain-like_cys_pep_sf"/>
</dbReference>
<feature type="domain" description="Peptidase C1A papain C-terminal" evidence="2">
    <location>
        <begin position="77"/>
        <end position="287"/>
    </location>
</feature>
<dbReference type="SUPFAM" id="SSF54001">
    <property type="entry name" value="Cysteine proteinases"/>
    <property type="match status" value="1"/>
</dbReference>
<accession>A0A074MET0</accession>
<protein>
    <recommendedName>
        <fullName evidence="2">Peptidase C1A papain C-terminal domain-containing protein</fullName>
    </recommendedName>
</protein>
<dbReference type="Gene3D" id="3.90.70.10">
    <property type="entry name" value="Cysteine proteinases"/>
    <property type="match status" value="1"/>
</dbReference>
<dbReference type="GO" id="GO:0006508">
    <property type="term" value="P:proteolysis"/>
    <property type="evidence" value="ECO:0007669"/>
    <property type="project" value="InterPro"/>
</dbReference>
<dbReference type="Proteomes" id="UP000027931">
    <property type="component" value="Unassembled WGS sequence"/>
</dbReference>
<organism evidence="3 4">
    <name type="scientific">Tumebacillus flagellatus</name>
    <dbReference type="NCBI Taxonomy" id="1157490"/>
    <lineage>
        <taxon>Bacteria</taxon>
        <taxon>Bacillati</taxon>
        <taxon>Bacillota</taxon>
        <taxon>Bacilli</taxon>
        <taxon>Bacillales</taxon>
        <taxon>Alicyclobacillaceae</taxon>
        <taxon>Tumebacillus</taxon>
    </lineage>
</organism>
<evidence type="ECO:0000259" key="2">
    <source>
        <dbReference type="Pfam" id="PF00112"/>
    </source>
</evidence>
<dbReference type="InterPro" id="IPR000668">
    <property type="entry name" value="Peptidase_C1A_C"/>
</dbReference>
<dbReference type="eggNOG" id="COG4870">
    <property type="taxonomic scope" value="Bacteria"/>
</dbReference>
<dbReference type="OrthoDB" id="3648721at2"/>
<gene>
    <name evidence="3" type="ORF">EL26_05890</name>
</gene>
<dbReference type="GO" id="GO:0008234">
    <property type="term" value="F:cysteine-type peptidase activity"/>
    <property type="evidence" value="ECO:0007669"/>
    <property type="project" value="InterPro"/>
</dbReference>
<keyword evidence="1" id="KW-0732">Signal</keyword>
<keyword evidence="4" id="KW-1185">Reference proteome</keyword>
<evidence type="ECO:0000313" key="3">
    <source>
        <dbReference type="EMBL" id="KEO84297.1"/>
    </source>
</evidence>
<comment type="caution">
    <text evidence="3">The sequence shown here is derived from an EMBL/GenBank/DDBJ whole genome shotgun (WGS) entry which is preliminary data.</text>
</comment>
<dbReference type="EMBL" id="JMIR01000005">
    <property type="protein sequence ID" value="KEO84297.1"/>
    <property type="molecule type" value="Genomic_DNA"/>
</dbReference>
<dbReference type="CDD" id="cd02619">
    <property type="entry name" value="Peptidase_C1"/>
    <property type="match status" value="1"/>
</dbReference>
<feature type="signal peptide" evidence="1">
    <location>
        <begin position="1"/>
        <end position="23"/>
    </location>
</feature>
<name>A0A074MET0_9BACL</name>
<dbReference type="Pfam" id="PF00112">
    <property type="entry name" value="Peptidase_C1"/>
    <property type="match status" value="1"/>
</dbReference>
<evidence type="ECO:0000256" key="1">
    <source>
        <dbReference type="SAM" id="SignalP"/>
    </source>
</evidence>
<dbReference type="AlphaFoldDB" id="A0A074MET0"/>
<proteinExistence type="predicted"/>